<feature type="transmembrane region" description="Helical" evidence="1">
    <location>
        <begin position="26"/>
        <end position="47"/>
    </location>
</feature>
<feature type="transmembrane region" description="Helical" evidence="1">
    <location>
        <begin position="291"/>
        <end position="311"/>
    </location>
</feature>
<keyword evidence="2" id="KW-0496">Mitochondrion</keyword>
<feature type="transmembrane region" description="Helical" evidence="1">
    <location>
        <begin position="257"/>
        <end position="279"/>
    </location>
</feature>
<keyword evidence="1" id="KW-1133">Transmembrane helix</keyword>
<feature type="transmembrane region" description="Helical" evidence="1">
    <location>
        <begin position="163"/>
        <end position="182"/>
    </location>
</feature>
<gene>
    <name evidence="2" type="primary">orf552</name>
    <name evidence="2" type="ORF">AB846_53</name>
</gene>
<proteinExistence type="predicted"/>
<sequence length="560" mass="68390">MPLIVSFFIVTAFFFSQNELAFFFNFFFYNSVVELSNFFIFSFLNIFNFNYYSTFSFNNEFGFQTLNYMKLDYNYNYRTYFTHTYLHAAYNKHMKPYRNLFSADKMFGDYNLRTYGKSKKHARAIKHTRLFLLLYSHTLECYAFNSKLTSTPFVMFYFKRHHFYSVLEMFYASLYLGMVYFFSYTYTRMLEDGSLNNRETEEIDEEEAQNHWYYFRETRRGMIEPSIEDNEEVNFAYPQHPVEWDDNGHLYRWESHFFIFLWSFLICWGVSQSAASMFYYDQFIDLHFMNWTITFAFIFIFWRIFFLVQFFTFFNRFNVRRFVYSKITLPFFSFLLSFLFKVLHTYLWPFFYAAFSRFIKLFTLESSIHNSSFEIALFVASLKEATKSAIVKFYRYIYSSFQKNLNFFEKRNIYDYMLTSNLMFIYNSRGRIDNVYYYNALLDRIFSNIFSVTASFIDNYRLHRGFFFPKNMYLTSNKILFPFTSLLPTPFPFYLDYFNVNDLPIWGADFFFNLNQNVFGVSESNEGWFFSNQYYNHFEILNFPNEGFNNNSNDNNNFLC</sequence>
<dbReference type="EMBL" id="KT185627">
    <property type="protein sequence ID" value="AKT93962.1"/>
    <property type="molecule type" value="Genomic_DNA"/>
</dbReference>
<reference evidence="2" key="1">
    <citation type="journal article" date="2015" name="J. Eukaryot. Microbiol.">
        <title>Uncovering Cryptic Diversity in Two Amoebozoan Species Using Complete Mitochondrial Genome Sequences.</title>
        <authorList>
            <person name="Fucikova K."/>
            <person name="Lahr D.J."/>
        </authorList>
    </citation>
    <scope>NUCLEOTIDE SEQUENCE</scope>
    <source>
        <strain evidence="2">BCP-EM3VF21-2</strain>
    </source>
</reference>
<organism evidence="2">
    <name type="scientific">Vermamoeba vermiformis</name>
    <name type="common">Amoeba</name>
    <name type="synonym">Hartmannella vermiformis</name>
    <dbReference type="NCBI Taxonomy" id="5778"/>
    <lineage>
        <taxon>Eukaryota</taxon>
        <taxon>Amoebozoa</taxon>
        <taxon>Tubulinea</taxon>
        <taxon>Echinamoebida</taxon>
        <taxon>Vermamoeba</taxon>
    </lineage>
</organism>
<evidence type="ECO:0000256" key="1">
    <source>
        <dbReference type="SAM" id="Phobius"/>
    </source>
</evidence>
<geneLocation type="mitochondrion" evidence="2"/>
<keyword evidence="1" id="KW-0812">Transmembrane</keyword>
<keyword evidence="1" id="KW-0472">Membrane</keyword>
<protein>
    <submittedName>
        <fullName evidence="2">Uncharacterized protein</fullName>
    </submittedName>
</protein>
<feature type="transmembrane region" description="Helical" evidence="1">
    <location>
        <begin position="331"/>
        <end position="355"/>
    </location>
</feature>
<accession>A0A0K1HP61</accession>
<evidence type="ECO:0000313" key="2">
    <source>
        <dbReference type="EMBL" id="AKT93962.1"/>
    </source>
</evidence>
<dbReference type="AlphaFoldDB" id="A0A0K1HP61"/>
<name>A0A0K1HP61_VERVE</name>